<dbReference type="EMBL" id="CADILD010000002">
    <property type="protein sequence ID" value="CAB3872937.1"/>
    <property type="molecule type" value="Genomic_DNA"/>
</dbReference>
<dbReference type="AlphaFoldDB" id="A0A6S7D2P7"/>
<evidence type="ECO:0000313" key="2">
    <source>
        <dbReference type="EMBL" id="CAB3872937.1"/>
    </source>
</evidence>
<dbReference type="RefSeq" id="WP_175128738.1">
    <property type="nucleotide sequence ID" value="NZ_CADILD010000002.1"/>
</dbReference>
<name>A0A6S7D2P7_9BURK</name>
<evidence type="ECO:0000313" key="3">
    <source>
        <dbReference type="Proteomes" id="UP000494105"/>
    </source>
</evidence>
<proteinExistence type="predicted"/>
<sequence>MTIRRSVSALSLVAMLAPLAASAAGGAVRFSGAIAEPTRCQVAPSGNVAQAVPRVSCASPTGAQVSASAQVVKVSTKVLPPLPGRDGARDVPHRLVKLDYL</sequence>
<organism evidence="2 3">
    <name type="scientific">Achromobacter piechaudii</name>
    <dbReference type="NCBI Taxonomy" id="72556"/>
    <lineage>
        <taxon>Bacteria</taxon>
        <taxon>Pseudomonadati</taxon>
        <taxon>Pseudomonadota</taxon>
        <taxon>Betaproteobacteria</taxon>
        <taxon>Burkholderiales</taxon>
        <taxon>Alcaligenaceae</taxon>
        <taxon>Achromobacter</taxon>
    </lineage>
</organism>
<accession>A0A6S7D2P7</accession>
<dbReference type="Proteomes" id="UP000494105">
    <property type="component" value="Unassembled WGS sequence"/>
</dbReference>
<reference evidence="2 3" key="1">
    <citation type="submission" date="2020-04" db="EMBL/GenBank/DDBJ databases">
        <authorList>
            <person name="De Canck E."/>
        </authorList>
    </citation>
    <scope>NUCLEOTIDE SEQUENCE [LARGE SCALE GENOMIC DNA]</scope>
    <source>
        <strain evidence="2 3">LMG 1861</strain>
    </source>
</reference>
<protein>
    <submittedName>
        <fullName evidence="2">Uncharacterized protein</fullName>
    </submittedName>
</protein>
<feature type="chain" id="PRO_5028951578" evidence="1">
    <location>
        <begin position="24"/>
        <end position="101"/>
    </location>
</feature>
<feature type="signal peptide" evidence="1">
    <location>
        <begin position="1"/>
        <end position="23"/>
    </location>
</feature>
<evidence type="ECO:0000256" key="1">
    <source>
        <dbReference type="SAM" id="SignalP"/>
    </source>
</evidence>
<keyword evidence="1" id="KW-0732">Signal</keyword>
<gene>
    <name evidence="2" type="ORF">LMG1861_02864</name>
</gene>